<feature type="domain" description="ENPP1-3/EXOG-like endonuclease/phosphodiesterase" evidence="4">
    <location>
        <begin position="61"/>
        <end position="251"/>
    </location>
</feature>
<name>A0A081BXC1_VECG1</name>
<dbReference type="Gene3D" id="3.40.570.10">
    <property type="entry name" value="Extracellular Endonuclease, subunit A"/>
    <property type="match status" value="1"/>
</dbReference>
<protein>
    <submittedName>
        <fullName evidence="6">DNA/RNA non-specific endonuclease</fullName>
    </submittedName>
</protein>
<keyword evidence="3" id="KW-0812">Transmembrane</keyword>
<dbReference type="EMBL" id="DF820465">
    <property type="protein sequence ID" value="GAK56976.1"/>
    <property type="molecule type" value="Genomic_DNA"/>
</dbReference>
<evidence type="ECO:0000259" key="5">
    <source>
        <dbReference type="SMART" id="SM00892"/>
    </source>
</evidence>
<evidence type="ECO:0000256" key="2">
    <source>
        <dbReference type="PIRSR" id="PIRSR640255-2"/>
    </source>
</evidence>
<gene>
    <name evidence="6" type="ORF">U27_03940</name>
</gene>
<dbReference type="AlphaFoldDB" id="A0A081BXC1"/>
<keyword evidence="2" id="KW-0479">Metal-binding</keyword>
<dbReference type="GO" id="GO:0004519">
    <property type="term" value="F:endonuclease activity"/>
    <property type="evidence" value="ECO:0007669"/>
    <property type="project" value="UniProtKB-KW"/>
</dbReference>
<dbReference type="Pfam" id="PF01223">
    <property type="entry name" value="Endonuclease_NS"/>
    <property type="match status" value="1"/>
</dbReference>
<dbReference type="SMART" id="SM00477">
    <property type="entry name" value="NUC"/>
    <property type="match status" value="1"/>
</dbReference>
<dbReference type="GO" id="GO:0003676">
    <property type="term" value="F:nucleic acid binding"/>
    <property type="evidence" value="ECO:0007669"/>
    <property type="project" value="InterPro"/>
</dbReference>
<evidence type="ECO:0000256" key="3">
    <source>
        <dbReference type="SAM" id="Phobius"/>
    </source>
</evidence>
<dbReference type="HOGENOM" id="CLU_055174_2_2_0"/>
<keyword evidence="6" id="KW-0378">Hydrolase</keyword>
<proteinExistence type="predicted"/>
<evidence type="ECO:0000259" key="4">
    <source>
        <dbReference type="SMART" id="SM00477"/>
    </source>
</evidence>
<dbReference type="PANTHER" id="PTHR13966:SF5">
    <property type="entry name" value="ENDONUCLEASE G, MITOCHONDRIAL"/>
    <property type="match status" value="1"/>
</dbReference>
<dbReference type="InterPro" id="IPR044925">
    <property type="entry name" value="His-Me_finger_sf"/>
</dbReference>
<keyword evidence="6" id="KW-0540">Nuclease</keyword>
<dbReference type="CDD" id="cd00091">
    <property type="entry name" value="NUC"/>
    <property type="match status" value="1"/>
</dbReference>
<dbReference type="SUPFAM" id="SSF54060">
    <property type="entry name" value="His-Me finger endonucleases"/>
    <property type="match status" value="1"/>
</dbReference>
<keyword evidence="7" id="KW-1185">Reference proteome</keyword>
<evidence type="ECO:0000313" key="6">
    <source>
        <dbReference type="EMBL" id="GAK56976.1"/>
    </source>
</evidence>
<reference evidence="6" key="1">
    <citation type="journal article" date="2015" name="PeerJ">
        <title>First genomic representation of candidate bacterial phylum KSB3 points to enhanced environmental sensing as a trigger of wastewater bulking.</title>
        <authorList>
            <person name="Sekiguchi Y."/>
            <person name="Ohashi A."/>
            <person name="Parks D.H."/>
            <person name="Yamauchi T."/>
            <person name="Tyson G.W."/>
            <person name="Hugenholtz P."/>
        </authorList>
    </citation>
    <scope>NUCLEOTIDE SEQUENCE [LARGE SCALE GENOMIC DNA]</scope>
</reference>
<keyword evidence="3" id="KW-1133">Transmembrane helix</keyword>
<accession>A0A081BXC1</accession>
<dbReference type="PANTHER" id="PTHR13966">
    <property type="entry name" value="ENDONUCLEASE RELATED"/>
    <property type="match status" value="1"/>
</dbReference>
<keyword evidence="6" id="KW-0255">Endonuclease</keyword>
<dbReference type="eggNOG" id="COG1864">
    <property type="taxonomic scope" value="Bacteria"/>
</dbReference>
<evidence type="ECO:0000313" key="7">
    <source>
        <dbReference type="Proteomes" id="UP000030661"/>
    </source>
</evidence>
<dbReference type="InterPro" id="IPR044929">
    <property type="entry name" value="DNA/RNA_non-sp_Endonuclease_sf"/>
</dbReference>
<dbReference type="SMART" id="SM00892">
    <property type="entry name" value="Endonuclease_NS"/>
    <property type="match status" value="1"/>
</dbReference>
<feature type="active site" description="Proton acceptor" evidence="1">
    <location>
        <position position="123"/>
    </location>
</feature>
<dbReference type="InterPro" id="IPR020821">
    <property type="entry name" value="ENPP1-3/EXOG-like_nuc-like"/>
</dbReference>
<dbReference type="Proteomes" id="UP000030661">
    <property type="component" value="Unassembled WGS sequence"/>
</dbReference>
<dbReference type="STRING" id="1499967.U27_03940"/>
<dbReference type="GO" id="GO:0046872">
    <property type="term" value="F:metal ion binding"/>
    <property type="evidence" value="ECO:0007669"/>
    <property type="project" value="UniProtKB-KW"/>
</dbReference>
<feature type="domain" description="DNA/RNA non-specific endonuclease/pyrophosphatase/phosphodiesterase" evidence="5">
    <location>
        <begin position="60"/>
        <end position="251"/>
    </location>
</feature>
<keyword evidence="3" id="KW-0472">Membrane</keyword>
<sequence length="288" mass="33415">MKARTKYLLVALFAFIVGIAFEYWFATSVWPYRHQTYTWIYALRNHRKPGEPCETDLVLDRQGFSLGYSYAHKTALWVSYIISDGSVNLNLGSHSNFYADQDIPQKYRVQPEDHVNTGYDKGHLAPSATIDFSPKANRETYMLSNVVFQDPKLNRQAWSKVEDLEREWTKTKGKLYVVTGPLYSPRPEKVNDIPIPSKFYKVIYAYNAEKAIGFLFPNEAIATAQIWNYAMSVAKLEKESGLTFFKNLSAKKQEKLKQTVDIEWWKAGAYKDGVFCKFFLMFCQEEYT</sequence>
<dbReference type="GO" id="GO:0016787">
    <property type="term" value="F:hydrolase activity"/>
    <property type="evidence" value="ECO:0007669"/>
    <property type="project" value="InterPro"/>
</dbReference>
<evidence type="ECO:0000256" key="1">
    <source>
        <dbReference type="PIRSR" id="PIRSR640255-1"/>
    </source>
</evidence>
<feature type="binding site" evidence="2">
    <location>
        <position position="154"/>
    </location>
    <ligand>
        <name>Mg(2+)</name>
        <dbReference type="ChEBI" id="CHEBI:18420"/>
        <note>catalytic</note>
    </ligand>
</feature>
<dbReference type="InterPro" id="IPR040255">
    <property type="entry name" value="Non-specific_endonuclease"/>
</dbReference>
<dbReference type="InterPro" id="IPR001604">
    <property type="entry name" value="Endo_G_ENPP1-like_dom"/>
</dbReference>
<organism evidence="6">
    <name type="scientific">Vecturithrix granuli</name>
    <dbReference type="NCBI Taxonomy" id="1499967"/>
    <lineage>
        <taxon>Bacteria</taxon>
        <taxon>Candidatus Moduliflexota</taxon>
        <taxon>Candidatus Vecturitrichia</taxon>
        <taxon>Candidatus Vecturitrichales</taxon>
        <taxon>Candidatus Vecturitrichaceae</taxon>
        <taxon>Candidatus Vecturithrix</taxon>
    </lineage>
</organism>
<feature type="transmembrane region" description="Helical" evidence="3">
    <location>
        <begin position="7"/>
        <end position="26"/>
    </location>
</feature>